<protein>
    <submittedName>
        <fullName evidence="2">Alternative ribosome rescue factor ArfA</fullName>
    </submittedName>
</protein>
<comment type="caution">
    <text evidence="2">The sequence shown here is derived from an EMBL/GenBank/DDBJ whole genome shotgun (WGS) entry which is preliminary data.</text>
</comment>
<dbReference type="RefSeq" id="WP_067986990.1">
    <property type="nucleotide sequence ID" value="NZ_CAXBCE010000055.1"/>
</dbReference>
<keyword evidence="3" id="KW-1185">Reference proteome</keyword>
<name>A0ABU9TWP3_9GAMM</name>
<organism evidence="2 3">
    <name type="scientific">Neptuniibacter pectenicola</name>
    <dbReference type="NCBI Taxonomy" id="1806669"/>
    <lineage>
        <taxon>Bacteria</taxon>
        <taxon>Pseudomonadati</taxon>
        <taxon>Pseudomonadota</taxon>
        <taxon>Gammaproteobacteria</taxon>
        <taxon>Oceanospirillales</taxon>
        <taxon>Oceanospirillaceae</taxon>
        <taxon>Neptuniibacter</taxon>
    </lineage>
</organism>
<evidence type="ECO:0000256" key="1">
    <source>
        <dbReference type="SAM" id="MobiDB-lite"/>
    </source>
</evidence>
<dbReference type="InterPro" id="IPR005589">
    <property type="entry name" value="ArfA"/>
</dbReference>
<feature type="region of interest" description="Disordered" evidence="1">
    <location>
        <begin position="1"/>
        <end position="22"/>
    </location>
</feature>
<reference evidence="2 3" key="1">
    <citation type="submission" date="2024-03" db="EMBL/GenBank/DDBJ databases">
        <title>Community enrichment and isolation of bacterial strains for fucoidan degradation.</title>
        <authorList>
            <person name="Sichert A."/>
        </authorList>
    </citation>
    <scope>NUCLEOTIDE SEQUENCE [LARGE SCALE GENOMIC DNA]</scope>
    <source>
        <strain evidence="2 3">AS76</strain>
    </source>
</reference>
<sequence>MKKQKHTDPYASGSKVRSLDTGRGTIRDNHLAALVTSPIFKLQVVNAKKGKGAYLRKGKHKGQEPYLIAV</sequence>
<dbReference type="Pfam" id="PF03889">
    <property type="entry name" value="ArfA"/>
    <property type="match status" value="1"/>
</dbReference>
<evidence type="ECO:0000313" key="2">
    <source>
        <dbReference type="EMBL" id="MEM5537679.1"/>
    </source>
</evidence>
<evidence type="ECO:0000313" key="3">
    <source>
        <dbReference type="Proteomes" id="UP001449225"/>
    </source>
</evidence>
<accession>A0ABU9TWP3</accession>
<dbReference type="Proteomes" id="UP001449225">
    <property type="component" value="Unassembled WGS sequence"/>
</dbReference>
<dbReference type="EMBL" id="JBBMRA010000017">
    <property type="protein sequence ID" value="MEM5537679.1"/>
    <property type="molecule type" value="Genomic_DNA"/>
</dbReference>
<gene>
    <name evidence="2" type="primary">arfA</name>
    <name evidence="2" type="ORF">WNY58_14920</name>
</gene>
<proteinExistence type="predicted"/>